<proteinExistence type="predicted"/>
<reference evidence="2" key="1">
    <citation type="submission" date="2020-05" db="EMBL/GenBank/DDBJ databases">
        <authorList>
            <person name="Chiriac C."/>
            <person name="Salcher M."/>
            <person name="Ghai R."/>
            <person name="Kavagutti S V."/>
        </authorList>
    </citation>
    <scope>NUCLEOTIDE SEQUENCE</scope>
</reference>
<protein>
    <submittedName>
        <fullName evidence="2">Uncharacterized protein</fullName>
    </submittedName>
</protein>
<organism evidence="2">
    <name type="scientific">uncultured Caudovirales phage</name>
    <dbReference type="NCBI Taxonomy" id="2100421"/>
    <lineage>
        <taxon>Viruses</taxon>
        <taxon>Duplodnaviria</taxon>
        <taxon>Heunggongvirae</taxon>
        <taxon>Uroviricota</taxon>
        <taxon>Caudoviricetes</taxon>
        <taxon>Peduoviridae</taxon>
        <taxon>Maltschvirus</taxon>
        <taxon>Maltschvirus maltsch</taxon>
    </lineage>
</organism>
<dbReference type="EMBL" id="LR798209">
    <property type="protein sequence ID" value="CAB5187483.1"/>
    <property type="molecule type" value="Genomic_DNA"/>
</dbReference>
<keyword evidence="1" id="KW-0472">Membrane</keyword>
<accession>A0A6J7WAP8</accession>
<evidence type="ECO:0000313" key="2">
    <source>
        <dbReference type="EMBL" id="CAB5187483.1"/>
    </source>
</evidence>
<feature type="transmembrane region" description="Helical" evidence="1">
    <location>
        <begin position="6"/>
        <end position="28"/>
    </location>
</feature>
<keyword evidence="1" id="KW-1133">Transmembrane helix</keyword>
<gene>
    <name evidence="2" type="ORF">UFOVP159_52</name>
</gene>
<evidence type="ECO:0000256" key="1">
    <source>
        <dbReference type="SAM" id="Phobius"/>
    </source>
</evidence>
<sequence length="30" mass="3325">MKHKIITTLIECALAIIIFGGWGVLLAWRG</sequence>
<keyword evidence="1" id="KW-0812">Transmembrane</keyword>
<name>A0A6J7WAP8_9CAUD</name>